<evidence type="ECO:0000313" key="9">
    <source>
        <dbReference type="Proteomes" id="UP000887116"/>
    </source>
</evidence>
<dbReference type="EMBL" id="BMAO01009456">
    <property type="protein sequence ID" value="GFR30997.1"/>
    <property type="molecule type" value="Genomic_DNA"/>
</dbReference>
<evidence type="ECO:0000256" key="2">
    <source>
        <dbReference type="ARBA" id="ARBA00007596"/>
    </source>
</evidence>
<dbReference type="InterPro" id="IPR011332">
    <property type="entry name" value="Ribosomal_zn-bd"/>
</dbReference>
<keyword evidence="3" id="KW-0689">Ribosomal protein</keyword>
<accession>A0A8X6M3W3</accession>
<dbReference type="Pfam" id="PF00471">
    <property type="entry name" value="Ribosomal_L33"/>
    <property type="match status" value="1"/>
</dbReference>
<dbReference type="PANTHER" id="PTHR47037:SF1">
    <property type="entry name" value="LARGE RIBOSOMAL SUBUNIT PROTEIN BL33M"/>
    <property type="match status" value="1"/>
</dbReference>
<evidence type="ECO:0000256" key="7">
    <source>
        <dbReference type="ARBA" id="ARBA00035436"/>
    </source>
</evidence>
<dbReference type="SUPFAM" id="SSF57829">
    <property type="entry name" value="Zn-binding ribosomal proteins"/>
    <property type="match status" value="1"/>
</dbReference>
<dbReference type="GO" id="GO:1990904">
    <property type="term" value="C:ribonucleoprotein complex"/>
    <property type="evidence" value="ECO:0007669"/>
    <property type="project" value="UniProtKB-KW"/>
</dbReference>
<dbReference type="AlphaFoldDB" id="A0A8X6M3W3"/>
<reference evidence="8" key="1">
    <citation type="submission" date="2020-07" db="EMBL/GenBank/DDBJ databases">
        <title>Multicomponent nature underlies the extraordinary mechanical properties of spider dragline silk.</title>
        <authorList>
            <person name="Kono N."/>
            <person name="Nakamura H."/>
            <person name="Mori M."/>
            <person name="Yoshida Y."/>
            <person name="Ohtoshi R."/>
            <person name="Malay A.D."/>
            <person name="Moran D.A.P."/>
            <person name="Tomita M."/>
            <person name="Numata K."/>
            <person name="Arakawa K."/>
        </authorList>
    </citation>
    <scope>NUCLEOTIDE SEQUENCE</scope>
</reference>
<dbReference type="InterPro" id="IPR038584">
    <property type="entry name" value="Ribosomal_bL33_sf"/>
</dbReference>
<dbReference type="InterPro" id="IPR001705">
    <property type="entry name" value="Ribosomal_bL33"/>
</dbReference>
<dbReference type="GO" id="GO:0003735">
    <property type="term" value="F:structural constituent of ribosome"/>
    <property type="evidence" value="ECO:0007669"/>
    <property type="project" value="InterPro"/>
</dbReference>
<evidence type="ECO:0000256" key="6">
    <source>
        <dbReference type="ARBA" id="ARBA00035275"/>
    </source>
</evidence>
<keyword evidence="5" id="KW-0687">Ribonucleoprotein</keyword>
<dbReference type="PANTHER" id="PTHR47037">
    <property type="entry name" value="39S RIBOSOMAL PROTEIN L33, MITOCHONDRIAL"/>
    <property type="match status" value="1"/>
</dbReference>
<dbReference type="Proteomes" id="UP000887116">
    <property type="component" value="Unassembled WGS sequence"/>
</dbReference>
<keyword evidence="9" id="KW-1185">Reference proteome</keyword>
<evidence type="ECO:0000256" key="5">
    <source>
        <dbReference type="ARBA" id="ARBA00023274"/>
    </source>
</evidence>
<dbReference type="Gene3D" id="2.20.28.120">
    <property type="entry name" value="Ribosomal protein L33"/>
    <property type="match status" value="1"/>
</dbReference>
<gene>
    <name evidence="8" type="ORF">TNCT_393781</name>
</gene>
<dbReference type="GO" id="GO:0006412">
    <property type="term" value="P:translation"/>
    <property type="evidence" value="ECO:0007669"/>
    <property type="project" value="InterPro"/>
</dbReference>
<dbReference type="InterPro" id="IPR052008">
    <property type="entry name" value="Mitoribosomal_protein_bL33"/>
</dbReference>
<sequence>MTRDVFKQAMCLNPDFTNDPMRSGDLKSYFLKAFEMAKAKSTHILVLMKSVITKHTFPAKRARQGDKLEMLKFDPFVQKEVLYRELKKIGSVKS</sequence>
<name>A0A8X6M3W3_TRICU</name>
<comment type="subcellular location">
    <subcellularLocation>
        <location evidence="1">Mitochondrion</location>
    </subcellularLocation>
</comment>
<proteinExistence type="inferred from homology"/>
<comment type="similarity">
    <text evidence="2">Belongs to the bacterial ribosomal protein bL33 family.</text>
</comment>
<protein>
    <recommendedName>
        <fullName evidence="6">Large ribosomal subunit protein bL33m</fullName>
    </recommendedName>
    <alternativeName>
        <fullName evidence="7">39S ribosomal protein L33, mitochondrial</fullName>
    </alternativeName>
</protein>
<organism evidence="8 9">
    <name type="scientific">Trichonephila clavata</name>
    <name type="common">Joro spider</name>
    <name type="synonym">Nephila clavata</name>
    <dbReference type="NCBI Taxonomy" id="2740835"/>
    <lineage>
        <taxon>Eukaryota</taxon>
        <taxon>Metazoa</taxon>
        <taxon>Ecdysozoa</taxon>
        <taxon>Arthropoda</taxon>
        <taxon>Chelicerata</taxon>
        <taxon>Arachnida</taxon>
        <taxon>Araneae</taxon>
        <taxon>Araneomorphae</taxon>
        <taxon>Entelegynae</taxon>
        <taxon>Araneoidea</taxon>
        <taxon>Nephilidae</taxon>
        <taxon>Trichonephila</taxon>
    </lineage>
</organism>
<evidence type="ECO:0000256" key="3">
    <source>
        <dbReference type="ARBA" id="ARBA00022980"/>
    </source>
</evidence>
<evidence type="ECO:0000313" key="8">
    <source>
        <dbReference type="EMBL" id="GFR30997.1"/>
    </source>
</evidence>
<evidence type="ECO:0000256" key="4">
    <source>
        <dbReference type="ARBA" id="ARBA00023128"/>
    </source>
</evidence>
<dbReference type="OrthoDB" id="275534at2759"/>
<dbReference type="NCBIfam" id="TIGR01023">
    <property type="entry name" value="rpmG_bact"/>
    <property type="match status" value="1"/>
</dbReference>
<dbReference type="GO" id="GO:0005840">
    <property type="term" value="C:ribosome"/>
    <property type="evidence" value="ECO:0007669"/>
    <property type="project" value="UniProtKB-KW"/>
</dbReference>
<keyword evidence="4" id="KW-0496">Mitochondrion</keyword>
<evidence type="ECO:0000256" key="1">
    <source>
        <dbReference type="ARBA" id="ARBA00004173"/>
    </source>
</evidence>
<comment type="caution">
    <text evidence="8">The sequence shown here is derived from an EMBL/GenBank/DDBJ whole genome shotgun (WGS) entry which is preliminary data.</text>
</comment>
<dbReference type="GO" id="GO:0005739">
    <property type="term" value="C:mitochondrion"/>
    <property type="evidence" value="ECO:0007669"/>
    <property type="project" value="UniProtKB-SubCell"/>
</dbReference>